<reference evidence="3 4" key="2">
    <citation type="journal article" date="2011" name="Stand. Genomic Sci.">
        <title>Complete genome sequence of Mahella australiensis type strain (50-1 BON).</title>
        <authorList>
            <person name="Sikorski J."/>
            <person name="Teshima H."/>
            <person name="Nolan M."/>
            <person name="Lucas S."/>
            <person name="Hammon N."/>
            <person name="Deshpande S."/>
            <person name="Cheng J.F."/>
            <person name="Pitluck S."/>
            <person name="Liolios K."/>
            <person name="Pagani I."/>
            <person name="Ivanova N."/>
            <person name="Huntemann M."/>
            <person name="Mavromatis K."/>
            <person name="Ovchinikova G."/>
            <person name="Pati A."/>
            <person name="Tapia R."/>
            <person name="Han C."/>
            <person name="Goodwin L."/>
            <person name="Chen A."/>
            <person name="Palaniappan K."/>
            <person name="Land M."/>
            <person name="Hauser L."/>
            <person name="Ngatchou-Djao O.D."/>
            <person name="Rohde M."/>
            <person name="Pukall R."/>
            <person name="Spring S."/>
            <person name="Abt B."/>
            <person name="Goker M."/>
            <person name="Detter J.C."/>
            <person name="Woyke T."/>
            <person name="Bristow J."/>
            <person name="Markowitz V."/>
            <person name="Hugenholtz P."/>
            <person name="Eisen J.A."/>
            <person name="Kyrpides N.C."/>
            <person name="Klenk H.P."/>
            <person name="Lapidus A."/>
        </authorList>
    </citation>
    <scope>NUCLEOTIDE SEQUENCE [LARGE SCALE GENOMIC DNA]</scope>
    <source>
        <strain evidence="4">DSM 15567 / CIP 107919 / 50-1 BON</strain>
    </source>
</reference>
<dbReference type="PANTHER" id="PTHR37313">
    <property type="entry name" value="UPF0749 PROTEIN RV1825"/>
    <property type="match status" value="1"/>
</dbReference>
<feature type="coiled-coil region" evidence="2">
    <location>
        <begin position="40"/>
        <end position="88"/>
    </location>
</feature>
<keyword evidence="4" id="KW-1185">Reference proteome</keyword>
<dbReference type="InterPro" id="IPR010273">
    <property type="entry name" value="DUF881"/>
</dbReference>
<name>F3ZZ16_MAHA5</name>
<dbReference type="PANTHER" id="PTHR37313:SF2">
    <property type="entry name" value="UPF0749 PROTEIN YLXX"/>
    <property type="match status" value="1"/>
</dbReference>
<evidence type="ECO:0000313" key="4">
    <source>
        <dbReference type="Proteomes" id="UP000008457"/>
    </source>
</evidence>
<dbReference type="KEGG" id="mas:Mahau_1587"/>
<dbReference type="HOGENOM" id="CLU_040273_4_0_9"/>
<proteinExistence type="inferred from homology"/>
<dbReference type="Proteomes" id="UP000008457">
    <property type="component" value="Chromosome"/>
</dbReference>
<reference evidence="4" key="1">
    <citation type="submission" date="2010-11" db="EMBL/GenBank/DDBJ databases">
        <title>The complete genome of Mahella australiensis DSM 15567.</title>
        <authorList>
            <consortium name="US DOE Joint Genome Institute (JGI-PGF)"/>
            <person name="Lucas S."/>
            <person name="Copeland A."/>
            <person name="Lapidus A."/>
            <person name="Bruce D."/>
            <person name="Goodwin L."/>
            <person name="Pitluck S."/>
            <person name="Kyrpides N."/>
            <person name="Mavromatis K."/>
            <person name="Pagani I."/>
            <person name="Ivanova N."/>
            <person name="Teshima H."/>
            <person name="Brettin T."/>
            <person name="Detter J.C."/>
            <person name="Han C."/>
            <person name="Tapia R."/>
            <person name="Land M."/>
            <person name="Hauser L."/>
            <person name="Markowitz V."/>
            <person name="Cheng J.-F."/>
            <person name="Hugenholtz P."/>
            <person name="Woyke T."/>
            <person name="Wu D."/>
            <person name="Spring S."/>
            <person name="Pukall R."/>
            <person name="Steenblock K."/>
            <person name="Schneider S."/>
            <person name="Klenk H.-P."/>
            <person name="Eisen J.A."/>
        </authorList>
    </citation>
    <scope>NUCLEOTIDE SEQUENCE [LARGE SCALE GENOMIC DNA]</scope>
    <source>
        <strain evidence="4">DSM 15567 / CIP 107919 / 50-1 BON</strain>
    </source>
</reference>
<dbReference type="eggNOG" id="COG3879">
    <property type="taxonomic scope" value="Bacteria"/>
</dbReference>
<comment type="similarity">
    <text evidence="1">Belongs to the UPF0749 family.</text>
</comment>
<dbReference type="AlphaFoldDB" id="F3ZZ16"/>
<accession>F3ZZ16</accession>
<keyword evidence="2" id="KW-0175">Coiled coil</keyword>
<dbReference type="Pfam" id="PF05949">
    <property type="entry name" value="DUF881"/>
    <property type="match status" value="1"/>
</dbReference>
<protein>
    <recommendedName>
        <fullName evidence="5">Division initiation protein</fullName>
    </recommendedName>
</protein>
<dbReference type="STRING" id="697281.Mahau_1587"/>
<sequence>MNRKSGQLAIMFVSMILGIMLAAQFKNVQRVGGSTSIQRAEELTARVQKLTQENEDLQEQIRQFQQRIREYEQSAQNTGQLAQTVENELQQTRMLAGLTDVEGPGLIITVDEDIPMAIQYDNLLTIVNELNAAGAEAIAINEERIIATTEIRNAGNHININTTPYSPPYVFKVIGDAENLEKALTLRGGVVDMLSTYNITVRIQKTDKVMVPKYAGAIKFKYAKPVPPKE</sequence>
<gene>
    <name evidence="3" type="ordered locus">Mahau_1587</name>
</gene>
<organism evidence="3 4">
    <name type="scientific">Mahella australiensis (strain DSM 15567 / CIP 107919 / 50-1 BON)</name>
    <dbReference type="NCBI Taxonomy" id="697281"/>
    <lineage>
        <taxon>Bacteria</taxon>
        <taxon>Bacillati</taxon>
        <taxon>Bacillota</taxon>
        <taxon>Clostridia</taxon>
        <taxon>Thermoanaerobacterales</taxon>
        <taxon>Thermoanaerobacterales Family IV. Incertae Sedis</taxon>
        <taxon>Mahella</taxon>
    </lineage>
</organism>
<dbReference type="Gene3D" id="3.30.70.1880">
    <property type="entry name" value="Protein of unknown function DUF881"/>
    <property type="match status" value="1"/>
</dbReference>
<evidence type="ECO:0008006" key="5">
    <source>
        <dbReference type="Google" id="ProtNLM"/>
    </source>
</evidence>
<dbReference type="EMBL" id="CP002360">
    <property type="protein sequence ID" value="AEE96775.1"/>
    <property type="molecule type" value="Genomic_DNA"/>
</dbReference>
<dbReference type="RefSeq" id="WP_013781204.1">
    <property type="nucleotide sequence ID" value="NC_015520.1"/>
</dbReference>
<evidence type="ECO:0000256" key="2">
    <source>
        <dbReference type="SAM" id="Coils"/>
    </source>
</evidence>
<evidence type="ECO:0000313" key="3">
    <source>
        <dbReference type="EMBL" id="AEE96775.1"/>
    </source>
</evidence>
<evidence type="ECO:0000256" key="1">
    <source>
        <dbReference type="ARBA" id="ARBA00009108"/>
    </source>
</evidence>